<name>A0A6A1UVQ3_9ROSI</name>
<accession>A0A6A1UVQ3</accession>
<protein>
    <submittedName>
        <fullName evidence="1">Uncharacterized protein</fullName>
    </submittedName>
</protein>
<gene>
    <name evidence="1" type="ORF">CJ030_MR8G027537</name>
</gene>
<proteinExistence type="predicted"/>
<reference evidence="1 2" key="1">
    <citation type="journal article" date="2019" name="Plant Biotechnol. J.">
        <title>The red bayberry genome and genetic basis of sex determination.</title>
        <authorList>
            <person name="Jia H.M."/>
            <person name="Jia H.J."/>
            <person name="Cai Q.L."/>
            <person name="Wang Y."/>
            <person name="Zhao H.B."/>
            <person name="Yang W.F."/>
            <person name="Wang G.Y."/>
            <person name="Li Y.H."/>
            <person name="Zhan D.L."/>
            <person name="Shen Y.T."/>
            <person name="Niu Q.F."/>
            <person name="Chang L."/>
            <person name="Qiu J."/>
            <person name="Zhao L."/>
            <person name="Xie H.B."/>
            <person name="Fu W.Y."/>
            <person name="Jin J."/>
            <person name="Li X.W."/>
            <person name="Jiao Y."/>
            <person name="Zhou C.C."/>
            <person name="Tu T."/>
            <person name="Chai C.Y."/>
            <person name="Gao J.L."/>
            <person name="Fan L.J."/>
            <person name="van de Weg E."/>
            <person name="Wang J.Y."/>
            <person name="Gao Z.S."/>
        </authorList>
    </citation>
    <scope>NUCLEOTIDE SEQUENCE [LARGE SCALE GENOMIC DNA]</scope>
    <source>
        <tissue evidence="1">Leaves</tissue>
    </source>
</reference>
<dbReference type="AlphaFoldDB" id="A0A6A1UVQ3"/>
<evidence type="ECO:0000313" key="1">
    <source>
        <dbReference type="EMBL" id="KAB1203160.1"/>
    </source>
</evidence>
<sequence length="75" mass="8603">MVIFEAHDDRNGSNIVRNPSSFKAATDRLASEASRARAFFFHFERLLVFYGEHVMSDHPLKPPYPSFCHCCGLTR</sequence>
<evidence type="ECO:0000313" key="2">
    <source>
        <dbReference type="Proteomes" id="UP000516437"/>
    </source>
</evidence>
<dbReference type="Proteomes" id="UP000516437">
    <property type="component" value="Chromosome 8"/>
</dbReference>
<dbReference type="EMBL" id="RXIC02000026">
    <property type="protein sequence ID" value="KAB1203160.1"/>
    <property type="molecule type" value="Genomic_DNA"/>
</dbReference>
<comment type="caution">
    <text evidence="1">The sequence shown here is derived from an EMBL/GenBank/DDBJ whole genome shotgun (WGS) entry which is preliminary data.</text>
</comment>
<organism evidence="1 2">
    <name type="scientific">Morella rubra</name>
    <name type="common">Chinese bayberry</name>
    <dbReference type="NCBI Taxonomy" id="262757"/>
    <lineage>
        <taxon>Eukaryota</taxon>
        <taxon>Viridiplantae</taxon>
        <taxon>Streptophyta</taxon>
        <taxon>Embryophyta</taxon>
        <taxon>Tracheophyta</taxon>
        <taxon>Spermatophyta</taxon>
        <taxon>Magnoliopsida</taxon>
        <taxon>eudicotyledons</taxon>
        <taxon>Gunneridae</taxon>
        <taxon>Pentapetalae</taxon>
        <taxon>rosids</taxon>
        <taxon>fabids</taxon>
        <taxon>Fagales</taxon>
        <taxon>Myricaceae</taxon>
        <taxon>Morella</taxon>
    </lineage>
</organism>
<keyword evidence="2" id="KW-1185">Reference proteome</keyword>